<dbReference type="PANTHER" id="PTHR11511">
    <property type="entry name" value="LARVAL STORAGE PROTEIN/PHENOLOXIDASE"/>
    <property type="match status" value="1"/>
</dbReference>
<dbReference type="Pfam" id="PF03723">
    <property type="entry name" value="Hemocyanin_C"/>
    <property type="match status" value="1"/>
</dbReference>
<keyword evidence="7" id="KW-0186">Copper</keyword>
<dbReference type="PROSITE" id="PS00498">
    <property type="entry name" value="TYROSINASE_2"/>
    <property type="match status" value="1"/>
</dbReference>
<dbReference type="Gene3D" id="1.10.1280.10">
    <property type="entry name" value="Di-copper center containing domain from catechol oxidase"/>
    <property type="match status" value="1"/>
</dbReference>
<dbReference type="Gene3D" id="1.20.1370.10">
    <property type="entry name" value="Hemocyanin, N-terminal domain"/>
    <property type="match status" value="1"/>
</dbReference>
<dbReference type="InterPro" id="IPR014756">
    <property type="entry name" value="Ig_E-set"/>
</dbReference>
<evidence type="ECO:0000313" key="11">
    <source>
        <dbReference type="EMBL" id="KAL3402792.1"/>
    </source>
</evidence>
<evidence type="ECO:0000256" key="6">
    <source>
        <dbReference type="ARBA" id="ARBA00023002"/>
    </source>
</evidence>
<keyword evidence="6" id="KW-0560">Oxidoreductase</keyword>
<evidence type="ECO:0000256" key="8">
    <source>
        <dbReference type="ARBA" id="ARBA00023033"/>
    </source>
</evidence>
<dbReference type="InterPro" id="IPR005203">
    <property type="entry name" value="Hemocyanin_C"/>
</dbReference>
<dbReference type="GO" id="GO:0005576">
    <property type="term" value="C:extracellular region"/>
    <property type="evidence" value="ECO:0007669"/>
    <property type="project" value="UniProtKB-SubCell"/>
</dbReference>
<dbReference type="InterPro" id="IPR037020">
    <property type="entry name" value="Hemocyanin_C_sf"/>
</dbReference>
<dbReference type="Pfam" id="PF03722">
    <property type="entry name" value="Hemocyanin_N"/>
    <property type="match status" value="1"/>
</dbReference>
<evidence type="ECO:0000259" key="10">
    <source>
        <dbReference type="PROSITE" id="PS00498"/>
    </source>
</evidence>
<evidence type="ECO:0000256" key="3">
    <source>
        <dbReference type="ARBA" id="ARBA00009928"/>
    </source>
</evidence>
<feature type="domain" description="Tyrosinase copper-binding" evidence="10">
    <location>
        <begin position="394"/>
        <end position="405"/>
    </location>
</feature>
<dbReference type="Proteomes" id="UP001627154">
    <property type="component" value="Unassembled WGS sequence"/>
</dbReference>
<dbReference type="PANTHER" id="PTHR11511:SF4">
    <property type="entry name" value="PHENOLOXIDASE 2-RELATED"/>
    <property type="match status" value="1"/>
</dbReference>
<keyword evidence="8" id="KW-0503">Monooxygenase</keyword>
<dbReference type="InterPro" id="IPR008922">
    <property type="entry name" value="Di-copper_centre_dom_sf"/>
</dbReference>
<comment type="cofactor">
    <cofactor evidence="1">
        <name>Cu(2+)</name>
        <dbReference type="ChEBI" id="CHEBI:29036"/>
    </cofactor>
</comment>
<dbReference type="GO" id="GO:0004503">
    <property type="term" value="F:tyrosinase activity"/>
    <property type="evidence" value="ECO:0007669"/>
    <property type="project" value="UniProtKB-ARBA"/>
</dbReference>
<dbReference type="SUPFAM" id="SSF81296">
    <property type="entry name" value="E set domains"/>
    <property type="match status" value="1"/>
</dbReference>
<sequence>MSSNRNLLLMFDRPTEPIYVPKGNQGTSFDIPQEYLRDEYQAQGMGIINRWTSLSSNVVTVKKIAIPDLTVPESLSRYETFSLFNPTHREYAAYMTKLFIGMRTVDDLVSLAAYCHDRINPQLFAYALSVAILHRPDTKDLSIPALSEIFPNKFFPSFAIRQVEVESLIMPIGPIEIPMDHTASDADPEHRVAYWREDLGINVHHYHWHLVYPFEGPLEVVDKDRRGELFYYMHRQILARYNAERLSNKLGCVRSMKNLRDPIFEAYYSKLDSSIAGRGYADRPTNVRLQDVDRPVDSTRVRLSELELRIKRVEDAVRTRQVLASDGRVIDLDACTGIDILGNMLEASILTPNKDYYGDIHNDLHSLIGYCHDPDHRYLESFSAIADPATSMRDPAFYPVHAWIDEMFTRFKDSFPAYAESELEFQGVHVTSLEIQTPEADKNILKTHWTKSRVDMTRGLAFISREPISVQIQHLNHETFHYELGVRNNIGREVEGTVRIFICPVRDDLGHKLTFEQQRGLMIEMDKFTVTLKNGFNRITRRSDESSITIPYESTFRDLNEDRPSQTDAERTLAFNFCGCGWPQHMLVPKGGVQGFPMMAFAMVSDYALDRVDQSVNSTCRTGVSYCGLRDRKYPDARPMGYPFDRKPKSSVKSLHDFLTPNMNVALITVKFSEVIKALKVPKEIIVTN</sequence>
<evidence type="ECO:0000256" key="1">
    <source>
        <dbReference type="ARBA" id="ARBA00001973"/>
    </source>
</evidence>
<keyword evidence="5" id="KW-0479">Metal-binding</keyword>
<comment type="similarity">
    <text evidence="3">Belongs to the tyrosinase family.</text>
</comment>
<dbReference type="PROSITE" id="PS00209">
    <property type="entry name" value="HEMOCYANIN_1"/>
    <property type="match status" value="1"/>
</dbReference>
<keyword evidence="9" id="KW-1015">Disulfide bond</keyword>
<evidence type="ECO:0000313" key="12">
    <source>
        <dbReference type="Proteomes" id="UP001627154"/>
    </source>
</evidence>
<reference evidence="11 12" key="1">
    <citation type="journal article" date="2024" name="bioRxiv">
        <title>A reference genome for Trichogramma kaykai: A tiny desert-dwelling parasitoid wasp with competing sex-ratio distorters.</title>
        <authorList>
            <person name="Culotta J."/>
            <person name="Lindsey A.R."/>
        </authorList>
    </citation>
    <scope>NUCLEOTIDE SEQUENCE [LARGE SCALE GENOMIC DNA]</scope>
    <source>
        <strain evidence="11 12">KSX58</strain>
    </source>
</reference>
<protein>
    <recommendedName>
        <fullName evidence="10">Tyrosinase copper-binding domain-containing protein</fullName>
    </recommendedName>
</protein>
<dbReference type="FunFam" id="2.60.40.1520:FF:000001">
    <property type="entry name" value="Hemocyanin subunit 2"/>
    <property type="match status" value="1"/>
</dbReference>
<keyword evidence="4" id="KW-0964">Secreted</keyword>
<dbReference type="InterPro" id="IPR005204">
    <property type="entry name" value="Hemocyanin_N"/>
</dbReference>
<name>A0ABD2XDF3_9HYME</name>
<evidence type="ECO:0000256" key="7">
    <source>
        <dbReference type="ARBA" id="ARBA00023008"/>
    </source>
</evidence>
<dbReference type="Gene3D" id="2.60.40.1520">
    <property type="entry name" value="Hemocyanin, C-terminal domain"/>
    <property type="match status" value="1"/>
</dbReference>
<dbReference type="Pfam" id="PF00372">
    <property type="entry name" value="Hemocyanin_M"/>
    <property type="match status" value="1"/>
</dbReference>
<proteinExistence type="inferred from homology"/>
<dbReference type="InterPro" id="IPR036697">
    <property type="entry name" value="Hemocyanin_N_sf"/>
</dbReference>
<accession>A0ABD2XDF3</accession>
<evidence type="ECO:0000256" key="5">
    <source>
        <dbReference type="ARBA" id="ARBA00022723"/>
    </source>
</evidence>
<dbReference type="InterPro" id="IPR002227">
    <property type="entry name" value="Tyrosinase_Cu-bd"/>
</dbReference>
<dbReference type="GO" id="GO:0046872">
    <property type="term" value="F:metal ion binding"/>
    <property type="evidence" value="ECO:0007669"/>
    <property type="project" value="UniProtKB-KW"/>
</dbReference>
<keyword evidence="12" id="KW-1185">Reference proteome</keyword>
<dbReference type="PRINTS" id="PR00187">
    <property type="entry name" value="HAEMOCYANIN"/>
</dbReference>
<evidence type="ECO:0000256" key="9">
    <source>
        <dbReference type="ARBA" id="ARBA00023157"/>
    </source>
</evidence>
<dbReference type="SUPFAM" id="SSF48056">
    <property type="entry name" value="Di-copper centre-containing domain"/>
    <property type="match status" value="1"/>
</dbReference>
<dbReference type="GO" id="GO:0006582">
    <property type="term" value="P:melanin metabolic process"/>
    <property type="evidence" value="ECO:0007669"/>
    <property type="project" value="UniProtKB-ARBA"/>
</dbReference>
<evidence type="ECO:0000256" key="2">
    <source>
        <dbReference type="ARBA" id="ARBA00004613"/>
    </source>
</evidence>
<evidence type="ECO:0000256" key="4">
    <source>
        <dbReference type="ARBA" id="ARBA00022525"/>
    </source>
</evidence>
<dbReference type="InterPro" id="IPR000896">
    <property type="entry name" value="Hemocyanin/hexamerin_mid_dom"/>
</dbReference>
<organism evidence="11 12">
    <name type="scientific">Trichogramma kaykai</name>
    <dbReference type="NCBI Taxonomy" id="54128"/>
    <lineage>
        <taxon>Eukaryota</taxon>
        <taxon>Metazoa</taxon>
        <taxon>Ecdysozoa</taxon>
        <taxon>Arthropoda</taxon>
        <taxon>Hexapoda</taxon>
        <taxon>Insecta</taxon>
        <taxon>Pterygota</taxon>
        <taxon>Neoptera</taxon>
        <taxon>Endopterygota</taxon>
        <taxon>Hymenoptera</taxon>
        <taxon>Apocrita</taxon>
        <taxon>Proctotrupomorpha</taxon>
        <taxon>Chalcidoidea</taxon>
        <taxon>Trichogrammatidae</taxon>
        <taxon>Trichogramma</taxon>
    </lineage>
</organism>
<dbReference type="InterPro" id="IPR013788">
    <property type="entry name" value="Hemocyanin/hexamerin"/>
</dbReference>
<dbReference type="SUPFAM" id="SSF48050">
    <property type="entry name" value="Hemocyanin, N-terminal domain"/>
    <property type="match status" value="1"/>
</dbReference>
<comment type="subcellular location">
    <subcellularLocation>
        <location evidence="2">Secreted</location>
    </subcellularLocation>
</comment>
<dbReference type="AlphaFoldDB" id="A0ABD2XDF3"/>
<dbReference type="EMBL" id="JBJJXI010000032">
    <property type="protein sequence ID" value="KAL3402792.1"/>
    <property type="molecule type" value="Genomic_DNA"/>
</dbReference>
<comment type="caution">
    <text evidence="11">The sequence shown here is derived from an EMBL/GenBank/DDBJ whole genome shotgun (WGS) entry which is preliminary data.</text>
</comment>
<dbReference type="PROSITE" id="PS00210">
    <property type="entry name" value="HEMOCYANIN_2"/>
    <property type="match status" value="1"/>
</dbReference>
<gene>
    <name evidence="11" type="ORF">TKK_003975</name>
</gene>